<keyword evidence="2" id="KW-1185">Reference proteome</keyword>
<dbReference type="Proteomes" id="UP000031668">
    <property type="component" value="Unassembled WGS sequence"/>
</dbReference>
<name>A0A0C2N1Q6_THEKT</name>
<proteinExistence type="predicted"/>
<dbReference type="EMBL" id="JWZT01000772">
    <property type="protein sequence ID" value="KII73561.1"/>
    <property type="molecule type" value="Genomic_DNA"/>
</dbReference>
<protein>
    <submittedName>
        <fullName evidence="1">Uncharacterized protein</fullName>
    </submittedName>
</protein>
<evidence type="ECO:0000313" key="1">
    <source>
        <dbReference type="EMBL" id="KII73561.1"/>
    </source>
</evidence>
<gene>
    <name evidence="1" type="ORF">RF11_14535</name>
</gene>
<organism evidence="1 2">
    <name type="scientific">Thelohanellus kitauei</name>
    <name type="common">Myxosporean</name>
    <dbReference type="NCBI Taxonomy" id="669202"/>
    <lineage>
        <taxon>Eukaryota</taxon>
        <taxon>Metazoa</taxon>
        <taxon>Cnidaria</taxon>
        <taxon>Myxozoa</taxon>
        <taxon>Myxosporea</taxon>
        <taxon>Bivalvulida</taxon>
        <taxon>Platysporina</taxon>
        <taxon>Myxobolidae</taxon>
        <taxon>Thelohanellus</taxon>
    </lineage>
</organism>
<reference evidence="1 2" key="1">
    <citation type="journal article" date="2014" name="Genome Biol. Evol.">
        <title>The genome of the myxosporean Thelohanellus kitauei shows adaptations to nutrient acquisition within its fish host.</title>
        <authorList>
            <person name="Yang Y."/>
            <person name="Xiong J."/>
            <person name="Zhou Z."/>
            <person name="Huo F."/>
            <person name="Miao W."/>
            <person name="Ran C."/>
            <person name="Liu Y."/>
            <person name="Zhang J."/>
            <person name="Feng J."/>
            <person name="Wang M."/>
            <person name="Wang M."/>
            <person name="Wang L."/>
            <person name="Yao B."/>
        </authorList>
    </citation>
    <scope>NUCLEOTIDE SEQUENCE [LARGE SCALE GENOMIC DNA]</scope>
    <source>
        <strain evidence="1">Wuqing</strain>
    </source>
</reference>
<evidence type="ECO:0000313" key="2">
    <source>
        <dbReference type="Proteomes" id="UP000031668"/>
    </source>
</evidence>
<accession>A0A0C2N1Q6</accession>
<sequence length="99" mass="11810">MARIPLSSQPYLHINFTLKPDKNTSLVARLYYTHSKFKFDQLISKKENLSNNFTPFIHDEKVIIDRTKCEIHCTISASLLQVEKFYCRMWKISKSKMYF</sequence>
<dbReference type="AlphaFoldDB" id="A0A0C2N1Q6"/>
<comment type="caution">
    <text evidence="1">The sequence shown here is derived from an EMBL/GenBank/DDBJ whole genome shotgun (WGS) entry which is preliminary data.</text>
</comment>